<feature type="region of interest" description="Disordered" evidence="1">
    <location>
        <begin position="105"/>
        <end position="131"/>
    </location>
</feature>
<feature type="compositionally biased region" description="Low complexity" evidence="1">
    <location>
        <begin position="110"/>
        <end position="121"/>
    </location>
</feature>
<sequence length="131" mass="14147">MPSTATTRRVHFAPSPVSAVFTVPRKTESEALTLFYQPEDCDRFRAEAQLEKLALELSVDYQHSANSHVAAPASSNVESLNALTQLARHQFKALPVAFASPSSCPIMPNSTRRSSSSSRTSGNARGTARIA</sequence>
<dbReference type="Proteomes" id="UP001153069">
    <property type="component" value="Unassembled WGS sequence"/>
</dbReference>
<gene>
    <name evidence="2" type="ORF">SEMRO_984_G227950.1</name>
</gene>
<evidence type="ECO:0000313" key="2">
    <source>
        <dbReference type="EMBL" id="CAB9519053.1"/>
    </source>
</evidence>
<evidence type="ECO:0000313" key="3">
    <source>
        <dbReference type="Proteomes" id="UP001153069"/>
    </source>
</evidence>
<dbReference type="EMBL" id="CAICTM010000982">
    <property type="protein sequence ID" value="CAB9519053.1"/>
    <property type="molecule type" value="Genomic_DNA"/>
</dbReference>
<organism evidence="2 3">
    <name type="scientific">Seminavis robusta</name>
    <dbReference type="NCBI Taxonomy" id="568900"/>
    <lineage>
        <taxon>Eukaryota</taxon>
        <taxon>Sar</taxon>
        <taxon>Stramenopiles</taxon>
        <taxon>Ochrophyta</taxon>
        <taxon>Bacillariophyta</taxon>
        <taxon>Bacillariophyceae</taxon>
        <taxon>Bacillariophycidae</taxon>
        <taxon>Naviculales</taxon>
        <taxon>Naviculaceae</taxon>
        <taxon>Seminavis</taxon>
    </lineage>
</organism>
<comment type="caution">
    <text evidence="2">The sequence shown here is derived from an EMBL/GenBank/DDBJ whole genome shotgun (WGS) entry which is preliminary data.</text>
</comment>
<name>A0A9N8HKZ0_9STRA</name>
<evidence type="ECO:0000256" key="1">
    <source>
        <dbReference type="SAM" id="MobiDB-lite"/>
    </source>
</evidence>
<keyword evidence="3" id="KW-1185">Reference proteome</keyword>
<protein>
    <submittedName>
        <fullName evidence="2">Uncharacterized protein</fullName>
    </submittedName>
</protein>
<proteinExistence type="predicted"/>
<dbReference type="AlphaFoldDB" id="A0A9N8HKZ0"/>
<reference evidence="2" key="1">
    <citation type="submission" date="2020-06" db="EMBL/GenBank/DDBJ databases">
        <authorList>
            <consortium name="Plant Systems Biology data submission"/>
        </authorList>
    </citation>
    <scope>NUCLEOTIDE SEQUENCE</scope>
    <source>
        <strain evidence="2">D6</strain>
    </source>
</reference>
<accession>A0A9N8HKZ0</accession>